<accession>A0ABT1SSC2</accession>
<sequence length="75" mass="8734">MVLTKHPVGVEKRLIEVLTRIWDNTNFILGVRACLQTDEERQWVLDAIEDEEVTNPGDILLYAFDIYTDREATLK</sequence>
<organism evidence="1 2">
    <name type="scientific">Megasphaera massiliensis</name>
    <dbReference type="NCBI Taxonomy" id="1232428"/>
    <lineage>
        <taxon>Bacteria</taxon>
        <taxon>Bacillati</taxon>
        <taxon>Bacillota</taxon>
        <taxon>Negativicutes</taxon>
        <taxon>Veillonellales</taxon>
        <taxon>Veillonellaceae</taxon>
        <taxon>Megasphaera</taxon>
    </lineage>
</organism>
<dbReference type="EMBL" id="JANGEW010000011">
    <property type="protein sequence ID" value="MCQ5342772.1"/>
    <property type="molecule type" value="Genomic_DNA"/>
</dbReference>
<name>A0ABT1SSC2_9FIRM</name>
<dbReference type="RefSeq" id="WP_156423321.1">
    <property type="nucleotide sequence ID" value="NZ_JAJCQN010000010.1"/>
</dbReference>
<dbReference type="Proteomes" id="UP001206692">
    <property type="component" value="Unassembled WGS sequence"/>
</dbReference>
<evidence type="ECO:0000313" key="1">
    <source>
        <dbReference type="EMBL" id="MCQ5342772.1"/>
    </source>
</evidence>
<reference evidence="1 2" key="1">
    <citation type="submission" date="2022-06" db="EMBL/GenBank/DDBJ databases">
        <title>Isolation of gut microbiota from human fecal samples.</title>
        <authorList>
            <person name="Pamer E.G."/>
            <person name="Barat B."/>
            <person name="Waligurski E."/>
            <person name="Medina S."/>
            <person name="Paddock L."/>
            <person name="Mostad J."/>
        </authorList>
    </citation>
    <scope>NUCLEOTIDE SEQUENCE [LARGE SCALE GENOMIC DNA]</scope>
    <source>
        <strain evidence="1 2">DFI.1.1</strain>
    </source>
</reference>
<evidence type="ECO:0000313" key="2">
    <source>
        <dbReference type="Proteomes" id="UP001206692"/>
    </source>
</evidence>
<protein>
    <submittedName>
        <fullName evidence="1">Uncharacterized protein</fullName>
    </submittedName>
</protein>
<proteinExistence type="predicted"/>
<keyword evidence="2" id="KW-1185">Reference proteome</keyword>
<comment type="caution">
    <text evidence="1">The sequence shown here is derived from an EMBL/GenBank/DDBJ whole genome shotgun (WGS) entry which is preliminary data.</text>
</comment>
<gene>
    <name evidence="1" type="ORF">NE675_06975</name>
</gene>